<proteinExistence type="predicted"/>
<organism evidence="2 3">
    <name type="scientific">Paenibacillus allorhizosphaerae</name>
    <dbReference type="NCBI Taxonomy" id="2849866"/>
    <lineage>
        <taxon>Bacteria</taxon>
        <taxon>Bacillati</taxon>
        <taxon>Bacillota</taxon>
        <taxon>Bacilli</taxon>
        <taxon>Bacillales</taxon>
        <taxon>Paenibacillaceae</taxon>
        <taxon>Paenibacillus</taxon>
    </lineage>
</organism>
<gene>
    <name evidence="2" type="ORF">PAECIP111802_04010</name>
</gene>
<reference evidence="2 3" key="1">
    <citation type="submission" date="2021-06" db="EMBL/GenBank/DDBJ databases">
        <authorList>
            <person name="Criscuolo A."/>
        </authorList>
    </citation>
    <scope>NUCLEOTIDE SEQUENCE [LARGE SCALE GENOMIC DNA]</scope>
    <source>
        <strain evidence="3">CIP 111802</strain>
    </source>
</reference>
<protein>
    <recommendedName>
        <fullName evidence="4">DUF2573 family protein</fullName>
    </recommendedName>
</protein>
<sequence length="100" mass="11223">MNSGFSVEFEALVEKFSELLTGESTPEMVEKIKIWAIYNHIHKTMPALASHWNQSHPEGKAEIRKLFEEVRDLNLKLKAKNQSIGQQGEGKGESVSPDGN</sequence>
<dbReference type="Pfam" id="PF10835">
    <property type="entry name" value="DUF2573"/>
    <property type="match status" value="1"/>
</dbReference>
<evidence type="ECO:0000313" key="3">
    <source>
        <dbReference type="Proteomes" id="UP000730618"/>
    </source>
</evidence>
<keyword evidence="3" id="KW-1185">Reference proteome</keyword>
<comment type="caution">
    <text evidence="2">The sequence shown here is derived from an EMBL/GenBank/DDBJ whole genome shotgun (WGS) entry which is preliminary data.</text>
</comment>
<dbReference type="InterPro" id="IPR020393">
    <property type="entry name" value="Uncharacterised_YusU"/>
</dbReference>
<evidence type="ECO:0000256" key="1">
    <source>
        <dbReference type="SAM" id="MobiDB-lite"/>
    </source>
</evidence>
<dbReference type="Proteomes" id="UP000730618">
    <property type="component" value="Unassembled WGS sequence"/>
</dbReference>
<dbReference type="RefSeq" id="WP_218100300.1">
    <property type="nucleotide sequence ID" value="NZ_CAJVCE010000011.1"/>
</dbReference>
<evidence type="ECO:0000313" key="2">
    <source>
        <dbReference type="EMBL" id="CAG7647587.1"/>
    </source>
</evidence>
<evidence type="ECO:0008006" key="4">
    <source>
        <dbReference type="Google" id="ProtNLM"/>
    </source>
</evidence>
<accession>A0ABM8VKS6</accession>
<feature type="region of interest" description="Disordered" evidence="1">
    <location>
        <begin position="78"/>
        <end position="100"/>
    </location>
</feature>
<dbReference type="EMBL" id="CAJVCE010000011">
    <property type="protein sequence ID" value="CAG7647587.1"/>
    <property type="molecule type" value="Genomic_DNA"/>
</dbReference>
<name>A0ABM8VKS6_9BACL</name>